<evidence type="ECO:0000313" key="4">
    <source>
        <dbReference type="Proteomes" id="UP000008810"/>
    </source>
</evidence>
<dbReference type="EnsemblPlants" id="PNT60836">
    <property type="protein sequence ID" value="PNT60836"/>
    <property type="gene ID" value="BRADI_5g06554v3"/>
</dbReference>
<proteinExistence type="predicted"/>
<name>A0A2K2CFM6_BRADI</name>
<dbReference type="InParanoid" id="A0A2K2CFM6"/>
<dbReference type="Proteomes" id="UP000008810">
    <property type="component" value="Chromosome 5"/>
</dbReference>
<keyword evidence="4" id="KW-1185">Reference proteome</keyword>
<evidence type="ECO:0000313" key="3">
    <source>
        <dbReference type="EnsemblPlants" id="PNT60836"/>
    </source>
</evidence>
<dbReference type="AlphaFoldDB" id="A0A2K2CFM6"/>
<dbReference type="EMBL" id="CM000884">
    <property type="protein sequence ID" value="PNT60836.1"/>
    <property type="molecule type" value="Genomic_DNA"/>
</dbReference>
<reference evidence="3" key="3">
    <citation type="submission" date="2018-08" db="UniProtKB">
        <authorList>
            <consortium name="EnsemblPlants"/>
        </authorList>
    </citation>
    <scope>IDENTIFICATION</scope>
    <source>
        <strain evidence="3">cv. Bd21</strain>
    </source>
</reference>
<feature type="region of interest" description="Disordered" evidence="1">
    <location>
        <begin position="1"/>
        <end position="21"/>
    </location>
</feature>
<sequence>MRQNHHGHRLGRRNRPTQRIWQHQPWSWHGRDLPGPERACGTEDAATHQLRGSHHVRRWQPQIWRHQQPDPAMRGMDPALPCPDGLRGPLVPWCRPSPPAACTTDVASCRPKMREICPAATILGLARLCQHVLRRLGFPPCRQRRATRGREVFLKGVLDFQFC</sequence>
<organism evidence="2">
    <name type="scientific">Brachypodium distachyon</name>
    <name type="common">Purple false brome</name>
    <name type="synonym">Trachynia distachya</name>
    <dbReference type="NCBI Taxonomy" id="15368"/>
    <lineage>
        <taxon>Eukaryota</taxon>
        <taxon>Viridiplantae</taxon>
        <taxon>Streptophyta</taxon>
        <taxon>Embryophyta</taxon>
        <taxon>Tracheophyta</taxon>
        <taxon>Spermatophyta</taxon>
        <taxon>Magnoliopsida</taxon>
        <taxon>Liliopsida</taxon>
        <taxon>Poales</taxon>
        <taxon>Poaceae</taxon>
        <taxon>BOP clade</taxon>
        <taxon>Pooideae</taxon>
        <taxon>Stipodae</taxon>
        <taxon>Brachypodieae</taxon>
        <taxon>Brachypodium</taxon>
    </lineage>
</organism>
<accession>A0A2K2CFM6</accession>
<reference evidence="2" key="2">
    <citation type="submission" date="2017-06" db="EMBL/GenBank/DDBJ databases">
        <title>WGS assembly of Brachypodium distachyon.</title>
        <authorList>
            <consortium name="The International Brachypodium Initiative"/>
            <person name="Lucas S."/>
            <person name="Harmon-Smith M."/>
            <person name="Lail K."/>
            <person name="Tice H."/>
            <person name="Grimwood J."/>
            <person name="Bruce D."/>
            <person name="Barry K."/>
            <person name="Shu S."/>
            <person name="Lindquist E."/>
            <person name="Wang M."/>
            <person name="Pitluck S."/>
            <person name="Vogel J.P."/>
            <person name="Garvin D.F."/>
            <person name="Mockler T.C."/>
            <person name="Schmutz J."/>
            <person name="Rokhsar D."/>
            <person name="Bevan M.W."/>
        </authorList>
    </citation>
    <scope>NUCLEOTIDE SEQUENCE</scope>
    <source>
        <strain evidence="2">Bd21</strain>
    </source>
</reference>
<feature type="compositionally biased region" description="Basic residues" evidence="1">
    <location>
        <begin position="1"/>
        <end position="16"/>
    </location>
</feature>
<evidence type="ECO:0000313" key="2">
    <source>
        <dbReference type="EMBL" id="PNT60836.1"/>
    </source>
</evidence>
<reference evidence="2 3" key="1">
    <citation type="journal article" date="2010" name="Nature">
        <title>Genome sequencing and analysis of the model grass Brachypodium distachyon.</title>
        <authorList>
            <consortium name="International Brachypodium Initiative"/>
        </authorList>
    </citation>
    <scope>NUCLEOTIDE SEQUENCE [LARGE SCALE GENOMIC DNA]</scope>
    <source>
        <strain evidence="2 3">Bd21</strain>
    </source>
</reference>
<gene>
    <name evidence="2" type="ORF">BRADI_5g06554v3</name>
</gene>
<evidence type="ECO:0000256" key="1">
    <source>
        <dbReference type="SAM" id="MobiDB-lite"/>
    </source>
</evidence>
<dbReference type="Gramene" id="PNT60836">
    <property type="protein sequence ID" value="PNT60836"/>
    <property type="gene ID" value="BRADI_5g06554v3"/>
</dbReference>
<protein>
    <submittedName>
        <fullName evidence="2 3">Uncharacterized protein</fullName>
    </submittedName>
</protein>